<sequence length="966" mass="109948">MHHRSNGLSRDEKAMIKHLENFLFHEGGVVDPSYTGDSNVLEVFFGGYMYTVDWSLATLLKSLDSNHTYLTPLDDTINKPIFKMWEVILNKNVISLTENKDHLNACLVYMLYCLATQKPFHLTYYLAKRMVGVIKNDKIMLPYGMLLTRLYRHVSTFQPCPLTDKHFLTPHVMVPLIEGRAKRLMVDRKRPHPPTSSSSSSQSQSQDNDPVDNYELGPIEYCNQLPPIIGALKEFKQTKGMFKTIAGLRLMLLGKVDTVAEDDPHKALNDKGIVDSRCSKHMTRNKAHLADYQEFKGGFVAFEGINGRITGKGKIKAGRVLVTKPQNKTPYELLTGRQPIISYLRPFRCHMTILNTIDQLGNFDGKFDSGFLVVYSLNSKAFRVYNLETKRVEENLHVNFLESKPNVAGKGHAWMFDLGYLTNSMTYEEELKKLKRQEKEANDAFRKEATHDTHDANTNSTNLLNAVIEPVSVVGPSKALNDDEPSYPDDPLRAHLEDIYASPSEGIFSDSSYDNEGVVTDLNNLKTTVNVSLTPTTRIYTIHPKTQILGDPMSVVQTRSKVHKNSKAYALTCLLERKLLGLNGSTGTKKDERGVVVRNKARLVAQGHRQEEGIDYDEVFALVARIEAIRIFLAFSSYMGFIVYQMDVKSAFLYGTIDEEVYVIQPPVFVDPKFPNKVYKVVKALYGLHQAPRAWYATLSTFLERSGYRRGAIDKTLFIKQDKKDIILVHVYVDDIILAQQRSLGVKQKEDGIFISQDKYVAKILKKFDFLSVKTASTPIETQKPLVKDEEAADVDVHLYRPDIMFAVCASSRFQVTLKTSHLQAVKRIFRYLKGQPKLGLWNHKVSIFDLEAYSDTDYAGANLDRKSTTGEYVAAAHYCGQGLWIQNQLLDYMFNLMNTKMYINNESTICIVKNPVFHSKTKHIEIRHHFVRDAYEKKLIQVLKIHIDYNVADLLTKDFDVIDIC</sequence>
<dbReference type="SUPFAM" id="SSF56672">
    <property type="entry name" value="DNA/RNA polymerases"/>
    <property type="match status" value="1"/>
</dbReference>
<dbReference type="InterPro" id="IPR013103">
    <property type="entry name" value="RVT_2"/>
</dbReference>
<protein>
    <submittedName>
        <fullName evidence="4">Uncharacterized protein</fullName>
    </submittedName>
</protein>
<dbReference type="Pfam" id="PF07727">
    <property type="entry name" value="RVT_2"/>
    <property type="match status" value="1"/>
</dbReference>
<dbReference type="PANTHER" id="PTHR11439">
    <property type="entry name" value="GAG-POL-RELATED RETROTRANSPOSON"/>
    <property type="match status" value="1"/>
</dbReference>
<dbReference type="CDD" id="cd09272">
    <property type="entry name" value="RNase_HI_RT_Ty1"/>
    <property type="match status" value="1"/>
</dbReference>
<evidence type="ECO:0000259" key="2">
    <source>
        <dbReference type="Pfam" id="PF07727"/>
    </source>
</evidence>
<evidence type="ECO:0000256" key="1">
    <source>
        <dbReference type="SAM" id="MobiDB-lite"/>
    </source>
</evidence>
<evidence type="ECO:0000313" key="4">
    <source>
        <dbReference type="EMBL" id="GEU31889.1"/>
    </source>
</evidence>
<gene>
    <name evidence="4" type="ORF">Tci_003867</name>
</gene>
<feature type="domain" description="Reverse transcriptase Ty1/copia-type" evidence="2">
    <location>
        <begin position="588"/>
        <end position="740"/>
    </location>
</feature>
<feature type="region of interest" description="Disordered" evidence="1">
    <location>
        <begin position="438"/>
        <end position="458"/>
    </location>
</feature>
<dbReference type="EMBL" id="BKCJ010000296">
    <property type="protein sequence ID" value="GEU31889.1"/>
    <property type="molecule type" value="Genomic_DNA"/>
</dbReference>
<feature type="domain" description="Retroviral polymerase SH3-like" evidence="3">
    <location>
        <begin position="356"/>
        <end position="404"/>
    </location>
</feature>
<feature type="region of interest" description="Disordered" evidence="1">
    <location>
        <begin position="188"/>
        <end position="210"/>
    </location>
</feature>
<reference evidence="4" key="1">
    <citation type="journal article" date="2019" name="Sci. Rep.">
        <title>Draft genome of Tanacetum cinerariifolium, the natural source of mosquito coil.</title>
        <authorList>
            <person name="Yamashiro T."/>
            <person name="Shiraishi A."/>
            <person name="Satake H."/>
            <person name="Nakayama K."/>
        </authorList>
    </citation>
    <scope>NUCLEOTIDE SEQUENCE</scope>
</reference>
<proteinExistence type="predicted"/>
<dbReference type="AlphaFoldDB" id="A0A6L2J4E6"/>
<feature type="compositionally biased region" description="Low complexity" evidence="1">
    <location>
        <begin position="196"/>
        <end position="206"/>
    </location>
</feature>
<dbReference type="InterPro" id="IPR043502">
    <property type="entry name" value="DNA/RNA_pol_sf"/>
</dbReference>
<accession>A0A6L2J4E6</accession>
<organism evidence="4">
    <name type="scientific">Tanacetum cinerariifolium</name>
    <name type="common">Dalmatian daisy</name>
    <name type="synonym">Chrysanthemum cinerariifolium</name>
    <dbReference type="NCBI Taxonomy" id="118510"/>
    <lineage>
        <taxon>Eukaryota</taxon>
        <taxon>Viridiplantae</taxon>
        <taxon>Streptophyta</taxon>
        <taxon>Embryophyta</taxon>
        <taxon>Tracheophyta</taxon>
        <taxon>Spermatophyta</taxon>
        <taxon>Magnoliopsida</taxon>
        <taxon>eudicotyledons</taxon>
        <taxon>Gunneridae</taxon>
        <taxon>Pentapetalae</taxon>
        <taxon>asterids</taxon>
        <taxon>campanulids</taxon>
        <taxon>Asterales</taxon>
        <taxon>Asteraceae</taxon>
        <taxon>Asteroideae</taxon>
        <taxon>Anthemideae</taxon>
        <taxon>Anthemidinae</taxon>
        <taxon>Tanacetum</taxon>
    </lineage>
</organism>
<name>A0A6L2J4E6_TANCI</name>
<comment type="caution">
    <text evidence="4">The sequence shown here is derived from an EMBL/GenBank/DDBJ whole genome shotgun (WGS) entry which is preliminary data.</text>
</comment>
<dbReference type="Pfam" id="PF25597">
    <property type="entry name" value="SH3_retrovirus"/>
    <property type="match status" value="1"/>
</dbReference>
<dbReference type="InterPro" id="IPR057670">
    <property type="entry name" value="SH3_retrovirus"/>
</dbReference>
<dbReference type="PANTHER" id="PTHR11439:SF495">
    <property type="entry name" value="REVERSE TRANSCRIPTASE, RNA-DEPENDENT DNA POLYMERASE-RELATED"/>
    <property type="match status" value="1"/>
</dbReference>
<feature type="compositionally biased region" description="Basic and acidic residues" evidence="1">
    <location>
        <begin position="438"/>
        <end position="455"/>
    </location>
</feature>
<evidence type="ECO:0000259" key="3">
    <source>
        <dbReference type="Pfam" id="PF25597"/>
    </source>
</evidence>